<keyword evidence="2" id="KW-1185">Reference proteome</keyword>
<accession>A0A2T4C3B1</accession>
<dbReference type="Proteomes" id="UP000240760">
    <property type="component" value="Unassembled WGS sequence"/>
</dbReference>
<evidence type="ECO:0008006" key="3">
    <source>
        <dbReference type="Google" id="ProtNLM"/>
    </source>
</evidence>
<name>A0A2T4C3B1_TRILO</name>
<proteinExistence type="predicted"/>
<dbReference type="EMBL" id="KZ679132">
    <property type="protein sequence ID" value="PTB76032.1"/>
    <property type="molecule type" value="Genomic_DNA"/>
</dbReference>
<reference evidence="1 2" key="1">
    <citation type="submission" date="2016-07" db="EMBL/GenBank/DDBJ databases">
        <title>Multiple horizontal gene transfer events from other fungi enriched the ability of initially mycotrophic Trichoderma (Ascomycota) to feed on dead plant biomass.</title>
        <authorList>
            <consortium name="DOE Joint Genome Institute"/>
            <person name="Aerts A."/>
            <person name="Atanasova L."/>
            <person name="Chenthamara K."/>
            <person name="Zhang J."/>
            <person name="Grujic M."/>
            <person name="Henrissat B."/>
            <person name="Kuo A."/>
            <person name="Salamov A."/>
            <person name="Lipzen A."/>
            <person name="Labutti K."/>
            <person name="Barry K."/>
            <person name="Miao Y."/>
            <person name="Rahimi M.J."/>
            <person name="Shen Q."/>
            <person name="Grigoriev I.V."/>
            <person name="Kubicek C.P."/>
            <person name="Druzhinina I.S."/>
        </authorList>
    </citation>
    <scope>NUCLEOTIDE SEQUENCE [LARGE SCALE GENOMIC DNA]</scope>
    <source>
        <strain evidence="1 2">ATCC 18648</strain>
    </source>
</reference>
<dbReference type="AlphaFoldDB" id="A0A2T4C3B1"/>
<dbReference type="OrthoDB" id="3830579at2759"/>
<organism evidence="1 2">
    <name type="scientific">Trichoderma longibrachiatum ATCC 18648</name>
    <dbReference type="NCBI Taxonomy" id="983965"/>
    <lineage>
        <taxon>Eukaryota</taxon>
        <taxon>Fungi</taxon>
        <taxon>Dikarya</taxon>
        <taxon>Ascomycota</taxon>
        <taxon>Pezizomycotina</taxon>
        <taxon>Sordariomycetes</taxon>
        <taxon>Hypocreomycetidae</taxon>
        <taxon>Hypocreales</taxon>
        <taxon>Hypocreaceae</taxon>
        <taxon>Trichoderma</taxon>
    </lineage>
</organism>
<feature type="non-terminal residue" evidence="1">
    <location>
        <position position="1"/>
    </location>
</feature>
<dbReference type="STRING" id="983965.A0A2T4C3B1"/>
<protein>
    <recommendedName>
        <fullName evidence="3">ABM domain-containing protein</fullName>
    </recommendedName>
</protein>
<evidence type="ECO:0000313" key="1">
    <source>
        <dbReference type="EMBL" id="PTB76032.1"/>
    </source>
</evidence>
<evidence type="ECO:0000313" key="2">
    <source>
        <dbReference type="Proteomes" id="UP000240760"/>
    </source>
</evidence>
<sequence length="181" mass="19717">LLSSAPGLVALHWGPHAESPTTLTYVARWSSDESRQAFFHTRSPSWHSSFSEHLSSLVVLESSASPQDAVPALEAPCTEIFVSYGAENDFLEKRLQPFVQAVTGANPPGLVGAYAGEFVAVRQFGVPPPKPKIAVMLLGWNSREDHDAQKQEGKVIANNIHLIRSGRESASGFHVNFTKRV</sequence>
<gene>
    <name evidence="1" type="ORF">M440DRAFT_4576</name>
</gene>